<dbReference type="EMBL" id="PVTE01000039">
    <property type="protein sequence ID" value="PRY24533.1"/>
    <property type="molecule type" value="Genomic_DNA"/>
</dbReference>
<dbReference type="EMBL" id="PVTE01000042">
    <property type="protein sequence ID" value="PRY23244.1"/>
    <property type="molecule type" value="Genomic_DNA"/>
</dbReference>
<dbReference type="EMBL" id="PVTE01000055">
    <property type="protein sequence ID" value="PRY20847.1"/>
    <property type="molecule type" value="Genomic_DNA"/>
</dbReference>
<organism evidence="9 12">
    <name type="scientific">Spirosoma oryzae</name>
    <dbReference type="NCBI Taxonomy" id="1469603"/>
    <lineage>
        <taxon>Bacteria</taxon>
        <taxon>Pseudomonadati</taxon>
        <taxon>Bacteroidota</taxon>
        <taxon>Cytophagia</taxon>
        <taxon>Cytophagales</taxon>
        <taxon>Cytophagaceae</taxon>
        <taxon>Spirosoma</taxon>
    </lineage>
</organism>
<gene>
    <name evidence="11" type="ORF">CLV58_110201</name>
    <name evidence="10" type="ORF">CLV58_12379</name>
    <name evidence="9" type="ORF">CLV58_12767</name>
    <name evidence="8" type="ORF">CLV58_1281</name>
    <name evidence="7" type="ORF">CLV58_1321</name>
    <name evidence="6" type="ORF">CLV58_1391</name>
    <name evidence="5" type="ORF">CLV58_1421</name>
    <name evidence="4" type="ORF">CLV58_14334</name>
    <name evidence="3" type="ORF">CLV58_14520</name>
    <name evidence="2" type="ORF">CLV58_1531</name>
    <name evidence="1" type="ORF">CLV58_1557</name>
</gene>
<evidence type="ECO:0000313" key="12">
    <source>
        <dbReference type="Proteomes" id="UP000238375"/>
    </source>
</evidence>
<evidence type="ECO:0000313" key="7">
    <source>
        <dbReference type="EMBL" id="PRY27731.1"/>
    </source>
</evidence>
<evidence type="ECO:0000313" key="3">
    <source>
        <dbReference type="EMBL" id="PRY22460.1"/>
    </source>
</evidence>
<reference evidence="9 12" key="1">
    <citation type="submission" date="2018-03" db="EMBL/GenBank/DDBJ databases">
        <title>Genomic Encyclopedia of Archaeal and Bacterial Type Strains, Phase II (KMG-II): from individual species to whole genera.</title>
        <authorList>
            <person name="Goeker M."/>
        </authorList>
    </citation>
    <scope>NUCLEOTIDE SEQUENCE [LARGE SCALE GENOMIC DNA]</scope>
    <source>
        <strain evidence="9 12">DSM 28354</strain>
    </source>
</reference>
<dbReference type="EMBL" id="PVTE01000010">
    <property type="protein sequence ID" value="PRY37730.1"/>
    <property type="molecule type" value="Genomic_DNA"/>
</dbReference>
<dbReference type="EMBL" id="PVTE01000023">
    <property type="protein sequence ID" value="PRY31116.1"/>
    <property type="molecule type" value="Genomic_DNA"/>
</dbReference>
<dbReference type="Proteomes" id="UP000238375">
    <property type="component" value="Unassembled WGS sequence"/>
</dbReference>
<dbReference type="EMBL" id="PVTE01000043">
    <property type="protein sequence ID" value="PRY22948.1"/>
    <property type="molecule type" value="Genomic_DNA"/>
</dbReference>
<evidence type="ECO:0000313" key="6">
    <source>
        <dbReference type="EMBL" id="PRY24533.1"/>
    </source>
</evidence>
<accession>A0A2T0S6T4</accession>
<proteinExistence type="predicted"/>
<dbReference type="EMBL" id="PVTE01000053">
    <property type="protein sequence ID" value="PRY21112.1"/>
    <property type="molecule type" value="Genomic_DNA"/>
</dbReference>
<evidence type="ECO:0000313" key="2">
    <source>
        <dbReference type="EMBL" id="PRY21112.1"/>
    </source>
</evidence>
<protein>
    <submittedName>
        <fullName evidence="9">Uncharacterized protein</fullName>
    </submittedName>
</protein>
<keyword evidence="12" id="KW-1185">Reference proteome</keyword>
<evidence type="ECO:0000313" key="10">
    <source>
        <dbReference type="EMBL" id="PRY31116.1"/>
    </source>
</evidence>
<name>A0A2T0S6T4_9BACT</name>
<evidence type="ECO:0000313" key="11">
    <source>
        <dbReference type="EMBL" id="PRY37730.1"/>
    </source>
</evidence>
<dbReference type="EMBL" id="PVTE01000028">
    <property type="protein sequence ID" value="PRY28586.1"/>
    <property type="molecule type" value="Genomic_DNA"/>
</dbReference>
<evidence type="ECO:0000313" key="9">
    <source>
        <dbReference type="EMBL" id="PRY29128.1"/>
    </source>
</evidence>
<evidence type="ECO:0000313" key="5">
    <source>
        <dbReference type="EMBL" id="PRY23244.1"/>
    </source>
</evidence>
<evidence type="ECO:0000313" key="1">
    <source>
        <dbReference type="EMBL" id="PRY20847.1"/>
    </source>
</evidence>
<sequence length="24" mass="2755">GLRVLSQAVERFYFIKLGYGLNPN</sequence>
<evidence type="ECO:0000313" key="4">
    <source>
        <dbReference type="EMBL" id="PRY22948.1"/>
    </source>
</evidence>
<dbReference type="EMBL" id="PVTE01000032">
    <property type="protein sequence ID" value="PRY27731.1"/>
    <property type="molecule type" value="Genomic_DNA"/>
</dbReference>
<feature type="non-terminal residue" evidence="9">
    <location>
        <position position="1"/>
    </location>
</feature>
<comment type="caution">
    <text evidence="9">The sequence shown here is derived from an EMBL/GenBank/DDBJ whole genome shotgun (WGS) entry which is preliminary data.</text>
</comment>
<dbReference type="EMBL" id="PVTE01000027">
    <property type="protein sequence ID" value="PRY29128.1"/>
    <property type="molecule type" value="Genomic_DNA"/>
</dbReference>
<evidence type="ECO:0000313" key="8">
    <source>
        <dbReference type="EMBL" id="PRY28586.1"/>
    </source>
</evidence>
<dbReference type="EMBL" id="PVTE01000045">
    <property type="protein sequence ID" value="PRY22460.1"/>
    <property type="molecule type" value="Genomic_DNA"/>
</dbReference>
<dbReference type="AlphaFoldDB" id="A0A2T0S6T4"/>